<comment type="caution">
    <text evidence="9">The sequence shown here is derived from an EMBL/GenBank/DDBJ whole genome shotgun (WGS) entry which is preliminary data.</text>
</comment>
<feature type="transmembrane region" description="Helical" evidence="7">
    <location>
        <begin position="355"/>
        <end position="372"/>
    </location>
</feature>
<dbReference type="SUPFAM" id="SSF82866">
    <property type="entry name" value="Multidrug efflux transporter AcrB transmembrane domain"/>
    <property type="match status" value="2"/>
</dbReference>
<dbReference type="AlphaFoldDB" id="A0A9X1Y972"/>
<evidence type="ECO:0000256" key="5">
    <source>
        <dbReference type="ARBA" id="ARBA00023136"/>
    </source>
</evidence>
<accession>A0A9X1Y972</accession>
<keyword evidence="10" id="KW-1185">Reference proteome</keyword>
<evidence type="ECO:0000256" key="4">
    <source>
        <dbReference type="ARBA" id="ARBA00022989"/>
    </source>
</evidence>
<feature type="transmembrane region" description="Helical" evidence="7">
    <location>
        <begin position="455"/>
        <end position="475"/>
    </location>
</feature>
<dbReference type="PANTHER" id="PTHR33406">
    <property type="entry name" value="MEMBRANE PROTEIN MJ1562-RELATED"/>
    <property type="match status" value="1"/>
</dbReference>
<dbReference type="RefSeq" id="WP_248668554.1">
    <property type="nucleotide sequence ID" value="NZ_JALPRX010000083.1"/>
</dbReference>
<keyword evidence="4 7" id="KW-1133">Transmembrane helix</keyword>
<dbReference type="InterPro" id="IPR004869">
    <property type="entry name" value="MMPL_dom"/>
</dbReference>
<feature type="transmembrane region" description="Helical" evidence="7">
    <location>
        <begin position="853"/>
        <end position="873"/>
    </location>
</feature>
<dbReference type="PANTHER" id="PTHR33406:SF13">
    <property type="entry name" value="MEMBRANE PROTEIN YDFJ"/>
    <property type="match status" value="1"/>
</dbReference>
<evidence type="ECO:0000256" key="7">
    <source>
        <dbReference type="SAM" id="Phobius"/>
    </source>
</evidence>
<feature type="compositionally biased region" description="Basic and acidic residues" evidence="6">
    <location>
        <begin position="1"/>
        <end position="13"/>
    </location>
</feature>
<reference evidence="9" key="1">
    <citation type="submission" date="2022-04" db="EMBL/GenBank/DDBJ databases">
        <title>Roseomonas acroporae sp. nov., isolated from coral Acropora digitifera.</title>
        <authorList>
            <person name="Sun H."/>
        </authorList>
    </citation>
    <scope>NUCLEOTIDE SEQUENCE</scope>
    <source>
        <strain evidence="9">NAR14</strain>
    </source>
</reference>
<feature type="region of interest" description="Disordered" evidence="6">
    <location>
        <begin position="1"/>
        <end position="70"/>
    </location>
</feature>
<keyword evidence="5 7" id="KW-0472">Membrane</keyword>
<feature type="transmembrane region" description="Helical" evidence="7">
    <location>
        <begin position="796"/>
        <end position="816"/>
    </location>
</feature>
<comment type="subcellular location">
    <subcellularLocation>
        <location evidence="1">Cell membrane</location>
        <topology evidence="1">Multi-pass membrane protein</topology>
    </subcellularLocation>
</comment>
<dbReference type="EMBL" id="JALPRX010000083">
    <property type="protein sequence ID" value="MCK8786439.1"/>
    <property type="molecule type" value="Genomic_DNA"/>
</dbReference>
<feature type="domain" description="SSD" evidence="8">
    <location>
        <begin position="377"/>
        <end position="509"/>
    </location>
</feature>
<feature type="transmembrane region" description="Helical" evidence="7">
    <location>
        <begin position="537"/>
        <end position="558"/>
    </location>
</feature>
<evidence type="ECO:0000313" key="10">
    <source>
        <dbReference type="Proteomes" id="UP001139516"/>
    </source>
</evidence>
<gene>
    <name evidence="9" type="ORF">M0638_18855</name>
</gene>
<feature type="compositionally biased region" description="Pro residues" evidence="6">
    <location>
        <begin position="39"/>
        <end position="53"/>
    </location>
</feature>
<evidence type="ECO:0000256" key="6">
    <source>
        <dbReference type="SAM" id="MobiDB-lite"/>
    </source>
</evidence>
<evidence type="ECO:0000259" key="8">
    <source>
        <dbReference type="PROSITE" id="PS50156"/>
    </source>
</evidence>
<feature type="compositionally biased region" description="Low complexity" evidence="6">
    <location>
        <begin position="54"/>
        <end position="66"/>
    </location>
</feature>
<feature type="transmembrane region" description="Helical" evidence="7">
    <location>
        <begin position="885"/>
        <end position="905"/>
    </location>
</feature>
<evidence type="ECO:0000256" key="3">
    <source>
        <dbReference type="ARBA" id="ARBA00022692"/>
    </source>
</evidence>
<dbReference type="GO" id="GO:0005886">
    <property type="term" value="C:plasma membrane"/>
    <property type="evidence" value="ECO:0007669"/>
    <property type="project" value="UniProtKB-SubCell"/>
</dbReference>
<evidence type="ECO:0000256" key="1">
    <source>
        <dbReference type="ARBA" id="ARBA00004651"/>
    </source>
</evidence>
<dbReference type="InterPro" id="IPR000731">
    <property type="entry name" value="SSD"/>
</dbReference>
<evidence type="ECO:0000256" key="2">
    <source>
        <dbReference type="ARBA" id="ARBA00022475"/>
    </source>
</evidence>
<proteinExistence type="predicted"/>
<evidence type="ECO:0000313" key="9">
    <source>
        <dbReference type="EMBL" id="MCK8786439.1"/>
    </source>
</evidence>
<keyword evidence="2" id="KW-1003">Cell membrane</keyword>
<dbReference type="PROSITE" id="PS50156">
    <property type="entry name" value="SSD"/>
    <property type="match status" value="1"/>
</dbReference>
<feature type="transmembrane region" description="Helical" evidence="7">
    <location>
        <begin position="377"/>
        <end position="399"/>
    </location>
</feature>
<organism evidence="9 10">
    <name type="scientific">Roseomonas acroporae</name>
    <dbReference type="NCBI Taxonomy" id="2937791"/>
    <lineage>
        <taxon>Bacteria</taxon>
        <taxon>Pseudomonadati</taxon>
        <taxon>Pseudomonadota</taxon>
        <taxon>Alphaproteobacteria</taxon>
        <taxon>Acetobacterales</taxon>
        <taxon>Roseomonadaceae</taxon>
        <taxon>Roseomonas</taxon>
    </lineage>
</organism>
<protein>
    <submittedName>
        <fullName evidence="9">MMPL family transporter</fullName>
    </submittedName>
</protein>
<dbReference type="Proteomes" id="UP001139516">
    <property type="component" value="Unassembled WGS sequence"/>
</dbReference>
<dbReference type="InterPro" id="IPR050545">
    <property type="entry name" value="Mycobact_MmpL"/>
</dbReference>
<dbReference type="NCBIfam" id="TIGR03480">
    <property type="entry name" value="HpnN"/>
    <property type="match status" value="1"/>
</dbReference>
<dbReference type="Gene3D" id="1.20.1640.10">
    <property type="entry name" value="Multidrug efflux transporter AcrB transmembrane domain"/>
    <property type="match status" value="2"/>
</dbReference>
<dbReference type="InterPro" id="IPR017841">
    <property type="entry name" value="Hopanoid_biosynth_HpnN"/>
</dbReference>
<feature type="transmembrane region" description="Helical" evidence="7">
    <location>
        <begin position="911"/>
        <end position="932"/>
    </location>
</feature>
<feature type="transmembrane region" description="Helical" evidence="7">
    <location>
        <begin position="405"/>
        <end position="427"/>
    </location>
</feature>
<feature type="transmembrane region" description="Helical" evidence="7">
    <location>
        <begin position="487"/>
        <end position="510"/>
    </location>
</feature>
<sequence length="949" mass="97813">MAEDERGRDDALIERGAAPAGAGQGADGRDGGARGGTPPNIPPNTPLAPPPAAVPSSAASPGAAAPPGAPPHRGGLVGALERLATTLVRVAIARPLLSVLLLLALGIGAGVHVSRHFAMDTDATRLFPQDLPWRQAERALEEAFPQRNDLVAVVIDGATGAVADRAAAALAEALARRTDIAKRVSRPDGGAFFERNAFLFLPEAEVRSITEQLIAAQPLLGTLAADPGLRGVASTLDLVLEGVKRGDTTLESLAAPLRELAGTAGEAAEGRLRPLDWSRLFTGRAPSALELRRFVLVQARLDYAALSPGEAVTEGIRAEARRLGLDAAHGVRLRITGAIPMGDEEFGSIAEDADVNGLLSVALVVFLLWLALRSVRLVLAVLVTLAAGLAVTAAFALLAVGPFNIISVAFAVLFVGLGVDFGIQYAVRYRAERHALPPGTPRPLRAALLAAGHRAGPAMLLAAIATAIGFLSFLPTDYRGVADLGRIAGFGMVVAVVLSLTLLPALLCLLRPAAEGREVGWSALAPLDRALTKRARLVVGLCVVLAVGGLALLPRLSFDVDPLHLRDRHSEAVATYYDLMRDPDTTPQTADILAPSLDAAEALARRAAALPEIRQAVTLRSFIPENQGPKLALIEDAAMLMGPTLAPEPRPDPDDAAVAAALRHTAEGLAAAAGGRGGAAATDAGRLAVAFRALADGPPEGRALLAEAVVPGLRTTLRQITAALGAQAVTEADLPADLRADWVTPDGRARVELYPSGDSTDDAAMARFAAAAQSLSPGASGPPISILGSTGTIRHAFLVAGGVALALIALLLTVVLRSVTHMALALAPLMLGLLLTLATCVLTGLALNLANIIALPLLLGVGVAFHIYYILAWEDGTRELLATPLTRAVVLSALTTASAFGLLALSHHPGTASMGVLLTLSLAWTLLALLVAMPAMLHVAEKPAAPPAG</sequence>
<dbReference type="Pfam" id="PF03176">
    <property type="entry name" value="MMPL"/>
    <property type="match status" value="2"/>
</dbReference>
<keyword evidence="3 7" id="KW-0812">Transmembrane</keyword>
<feature type="transmembrane region" description="Helical" evidence="7">
    <location>
        <begin position="823"/>
        <end position="847"/>
    </location>
</feature>
<name>A0A9X1Y972_9PROT</name>